<dbReference type="InterPro" id="IPR044095">
    <property type="entry name" value="ADCK2_dom"/>
</dbReference>
<gene>
    <name evidence="5" type="ORF">O3P69_002689</name>
</gene>
<feature type="region of interest" description="Disordered" evidence="2">
    <location>
        <begin position="385"/>
        <end position="451"/>
    </location>
</feature>
<dbReference type="AlphaFoldDB" id="A0AAW0ULQ6"/>
<dbReference type="GO" id="GO:0005739">
    <property type="term" value="C:mitochondrion"/>
    <property type="evidence" value="ECO:0007669"/>
    <property type="project" value="TreeGrafter"/>
</dbReference>
<dbReference type="InterPro" id="IPR004147">
    <property type="entry name" value="ABC1_dom"/>
</dbReference>
<feature type="compositionally biased region" description="Basic and acidic residues" evidence="2">
    <location>
        <begin position="385"/>
        <end position="396"/>
    </location>
</feature>
<keyword evidence="3" id="KW-1133">Transmembrane helix</keyword>
<keyword evidence="3" id="KW-0472">Membrane</keyword>
<dbReference type="InterPro" id="IPR052402">
    <property type="entry name" value="ADCK_kinase"/>
</dbReference>
<name>A0AAW0ULQ6_SCYPA</name>
<reference evidence="5 6" key="1">
    <citation type="submission" date="2023-03" db="EMBL/GenBank/DDBJ databases">
        <title>High-quality genome of Scylla paramamosain provides insights in environmental adaptation.</title>
        <authorList>
            <person name="Zhang L."/>
        </authorList>
    </citation>
    <scope>NUCLEOTIDE SEQUENCE [LARGE SCALE GENOMIC DNA]</scope>
    <source>
        <strain evidence="5">LZ_2023a</strain>
        <tissue evidence="5">Muscle</tissue>
    </source>
</reference>
<evidence type="ECO:0000259" key="4">
    <source>
        <dbReference type="Pfam" id="PF03109"/>
    </source>
</evidence>
<keyword evidence="3" id="KW-0812">Transmembrane</keyword>
<comment type="caution">
    <text evidence="5">The sequence shown here is derived from an EMBL/GenBank/DDBJ whole genome shotgun (WGS) entry which is preliminary data.</text>
</comment>
<organism evidence="5 6">
    <name type="scientific">Scylla paramamosain</name>
    <name type="common">Mud crab</name>
    <dbReference type="NCBI Taxonomy" id="85552"/>
    <lineage>
        <taxon>Eukaryota</taxon>
        <taxon>Metazoa</taxon>
        <taxon>Ecdysozoa</taxon>
        <taxon>Arthropoda</taxon>
        <taxon>Crustacea</taxon>
        <taxon>Multicrustacea</taxon>
        <taxon>Malacostraca</taxon>
        <taxon>Eumalacostraca</taxon>
        <taxon>Eucarida</taxon>
        <taxon>Decapoda</taxon>
        <taxon>Pleocyemata</taxon>
        <taxon>Brachyura</taxon>
        <taxon>Eubrachyura</taxon>
        <taxon>Portunoidea</taxon>
        <taxon>Portunidae</taxon>
        <taxon>Portuninae</taxon>
        <taxon>Scylla</taxon>
    </lineage>
</organism>
<evidence type="ECO:0000256" key="1">
    <source>
        <dbReference type="ARBA" id="ARBA00009670"/>
    </source>
</evidence>
<dbReference type="InterPro" id="IPR011009">
    <property type="entry name" value="Kinase-like_dom_sf"/>
</dbReference>
<sequence>MSLHKLSCWRAAIVYGVLGDGNVLFVMAVRTLSRVISLTAVRNALLQPFHHGLPLPVPSHYLSQSLTAHSACQPQSLGRLYGKGTVCFQLSPGVRIKSAETYCQTIASCRNARKNLVQGIQRAVRKACRTSVKRSRMAWRTTSLGMAFLAPSLMHETEKPVPVQVVQPEVKRKKRGWWSQLFANVYEFLCVCLRALRLLGTFTPILMLYPVTYLGKTATDTWWGLLLTAIEFSGPILIKLGQWASTRRDLFPDTCCSQFSRLQRRIKPHSWRFTRHQMKRAFGPNWRKVFVKFDNDGNPIGSGCVAQVYKVWMSAEAIPDEELLEEILAEMDDEGSILEGLEVMGLRQLFSAGLGLLGISSKMDPDNLLALKEFYQLREERRSREREKQKLLEHEAQQAAQDSEEPSSAPEVRKELPSVDTLPSEESEMDVSPYQAEDAAQAQAQEAEDIEDAPTHQLVEEWQEAELDKSLPVSEGPLEDMEGLVPVAVKVLHPSIAETFRRDLRILKACASFVTILVPPLRWLSLPQCVEEFGQVLAAQIDLRVEAHNLENFSENFADVPFIKFPRPLRPYVTSKVLVETFEEGEAMLDVMRAPEESDTSQLKKRLAEIGVDALLKMVFVDNLVHGDLHPGNLLVQNITSGTATGDQVRVMMVDIGCDTFVMDVQPDPNPLRICFLDCGVTSRLTEQNLARIRAVFKQVVIGDGESVAELFLEHSEHECADHQAFKEDVDGLVQAARESTVSLSQVDVGVLLQQVLGVLLKHKVRLESAFSAVVLAIFVLEGLGRALDPDMDILERARPILVTDKLL</sequence>
<dbReference type="EMBL" id="JARAKH010000009">
    <property type="protein sequence ID" value="KAK8401084.1"/>
    <property type="molecule type" value="Genomic_DNA"/>
</dbReference>
<evidence type="ECO:0000313" key="5">
    <source>
        <dbReference type="EMBL" id="KAK8401084.1"/>
    </source>
</evidence>
<feature type="compositionally biased region" description="Low complexity" evidence="2">
    <location>
        <begin position="435"/>
        <end position="445"/>
    </location>
</feature>
<proteinExistence type="inferred from homology"/>
<dbReference type="CDD" id="cd13971">
    <property type="entry name" value="ADCK2-like"/>
    <property type="match status" value="1"/>
</dbReference>
<dbReference type="Proteomes" id="UP001487740">
    <property type="component" value="Unassembled WGS sequence"/>
</dbReference>
<feature type="domain" description="ABC1 atypical kinase-like" evidence="4">
    <location>
        <begin position="486"/>
        <end position="711"/>
    </location>
</feature>
<comment type="similarity">
    <text evidence="1">Belongs to the protein kinase superfamily. ADCK protein kinase family.</text>
</comment>
<protein>
    <recommendedName>
        <fullName evidence="4">ABC1 atypical kinase-like domain-containing protein</fullName>
    </recommendedName>
</protein>
<accession>A0AAW0ULQ6</accession>
<dbReference type="PANTHER" id="PTHR45890">
    <property type="entry name" value="AARF DOMAIN CONTAINING KINASE 2 (PREDICTED)"/>
    <property type="match status" value="1"/>
</dbReference>
<evidence type="ECO:0000313" key="6">
    <source>
        <dbReference type="Proteomes" id="UP001487740"/>
    </source>
</evidence>
<dbReference type="Pfam" id="PF03109">
    <property type="entry name" value="ABC1"/>
    <property type="match status" value="1"/>
</dbReference>
<evidence type="ECO:0000256" key="3">
    <source>
        <dbReference type="SAM" id="Phobius"/>
    </source>
</evidence>
<dbReference type="PANTHER" id="PTHR45890:SF1">
    <property type="entry name" value="AARF DOMAIN CONTAINING KINASE 2"/>
    <property type="match status" value="1"/>
</dbReference>
<keyword evidence="6" id="KW-1185">Reference proteome</keyword>
<evidence type="ECO:0000256" key="2">
    <source>
        <dbReference type="SAM" id="MobiDB-lite"/>
    </source>
</evidence>
<feature type="transmembrane region" description="Helical" evidence="3">
    <location>
        <begin position="12"/>
        <end position="32"/>
    </location>
</feature>
<dbReference type="SUPFAM" id="SSF56112">
    <property type="entry name" value="Protein kinase-like (PK-like)"/>
    <property type="match status" value="1"/>
</dbReference>